<dbReference type="EMBL" id="JABELV010000004">
    <property type="protein sequence ID" value="KAG7575331.1"/>
    <property type="molecule type" value="Genomic_DNA"/>
</dbReference>
<feature type="compositionally biased region" description="Polar residues" evidence="8">
    <location>
        <begin position="414"/>
        <end position="429"/>
    </location>
</feature>
<evidence type="ECO:0000256" key="1">
    <source>
        <dbReference type="ARBA" id="ARBA00004173"/>
    </source>
</evidence>
<comment type="caution">
    <text evidence="10">The sequence shown here is derived from an EMBL/GenBank/DDBJ whole genome shotgun (WGS) entry which is preliminary data.</text>
</comment>
<name>A0A8K0NTU0_9TREE</name>
<evidence type="ECO:0000256" key="4">
    <source>
        <dbReference type="ARBA" id="ARBA00022989"/>
    </source>
</evidence>
<dbReference type="OrthoDB" id="276721at2759"/>
<dbReference type="GO" id="GO:0044877">
    <property type="term" value="F:protein-containing complex binding"/>
    <property type="evidence" value="ECO:0007669"/>
    <property type="project" value="TreeGrafter"/>
</dbReference>
<accession>A0A8K0NTU0</accession>
<sequence>MSSKNRLLVVGGNGYLGSAVCRAAVARGWSVSSFSSSGRPATTPAGHRRAWTNHVDWHRASAFDPDTYSHLVKESTAVVHTLGILMEGDYKKHVRSGNVFGLAGDILRGPGSRAGRTENPLMRGTAAQEDKHDGFEAMNRDSALSVFRTLLSTLPEPSTRTPDRPFVFISAESIFSPLISPRYVETKRQAEQGIERLIWEYKQGLKQESGVRGVYVRPGLMYHPHERPLSTLPAALLDITSRLSNHLPFSLFPRSTSSNLANPPPPSGPFKTLSSLSSSLAIPPIHVDQVAECVLRSIEHPQIKGVVDTKDMRRWIGLDAAEEGEEVVLPFKTSGGNVGQRGGHGKTPFRPSTGAREYSTAVGTRRSQLAGAKRGLKVFAPGAGREPGSSSGTLRNNDQGYIIEPPSPGREGSESTVTMPPSSGTSNQDQVIDAASVITASSSAENKNNGNGNGAMGRSNHPYASMPQSPLEGAMSDGQEPFTLLPPPAGFVAGQPGPSEGMKNETQGQDGGVRPEQSGRNPEGDANAQVGSTISPGAATLVPQHPSPAHPFDTHAFVTHLEGAGFTSPVAHSLMRSVRLLLLTRSTRAQSDLLHKEDVENAAYLFKAALSELRTELNVRARNDGLALRSATNLIRREVDALDQRMKEEVGGLKHE</sequence>
<reference evidence="10" key="1">
    <citation type="submission" date="2020-04" db="EMBL/GenBank/DDBJ databases">
        <title>Analysis of mating type loci in Filobasidium floriforme.</title>
        <authorList>
            <person name="Nowrousian M."/>
        </authorList>
    </citation>
    <scope>NUCLEOTIDE SEQUENCE</scope>
    <source>
        <strain evidence="10">CBS 6242</strain>
    </source>
</reference>
<keyword evidence="11" id="KW-1185">Reference proteome</keyword>
<proteinExistence type="predicted"/>
<dbReference type="InterPro" id="IPR001509">
    <property type="entry name" value="Epimerase_deHydtase"/>
</dbReference>
<gene>
    <name evidence="10" type="ORF">FFLO_00321</name>
</gene>
<dbReference type="AlphaFoldDB" id="A0A8K0NTU0"/>
<dbReference type="GO" id="GO:0016020">
    <property type="term" value="C:membrane"/>
    <property type="evidence" value="ECO:0007669"/>
    <property type="project" value="UniProtKB-SubCell"/>
</dbReference>
<feature type="domain" description="NAD-dependent epimerase/dehydratase" evidence="9">
    <location>
        <begin position="8"/>
        <end position="75"/>
    </location>
</feature>
<feature type="compositionally biased region" description="Polar residues" evidence="8">
    <location>
        <begin position="388"/>
        <end position="399"/>
    </location>
</feature>
<dbReference type="PANTHER" id="PTHR12126:SF16">
    <property type="entry name" value="MIOREX COMPLEX COMPONENT 2"/>
    <property type="match status" value="1"/>
</dbReference>
<evidence type="ECO:0000256" key="8">
    <source>
        <dbReference type="SAM" id="MobiDB-lite"/>
    </source>
</evidence>
<dbReference type="InterPro" id="IPR036291">
    <property type="entry name" value="NAD(P)-bd_dom_sf"/>
</dbReference>
<feature type="region of interest" description="Disordered" evidence="8">
    <location>
        <begin position="441"/>
        <end position="548"/>
    </location>
</feature>
<organism evidence="10 11">
    <name type="scientific">Filobasidium floriforme</name>
    <dbReference type="NCBI Taxonomy" id="5210"/>
    <lineage>
        <taxon>Eukaryota</taxon>
        <taxon>Fungi</taxon>
        <taxon>Dikarya</taxon>
        <taxon>Basidiomycota</taxon>
        <taxon>Agaricomycotina</taxon>
        <taxon>Tremellomycetes</taxon>
        <taxon>Filobasidiales</taxon>
        <taxon>Filobasidiaceae</taxon>
        <taxon>Filobasidium</taxon>
    </lineage>
</organism>
<dbReference type="InterPro" id="IPR051207">
    <property type="entry name" value="ComplexI_NDUFA9_subunit"/>
</dbReference>
<comment type="subcellular location">
    <subcellularLocation>
        <location evidence="2">Membrane</location>
    </subcellularLocation>
    <subcellularLocation>
        <location evidence="1">Mitochondrion</location>
    </subcellularLocation>
</comment>
<evidence type="ECO:0000256" key="5">
    <source>
        <dbReference type="ARBA" id="ARBA00023054"/>
    </source>
</evidence>
<feature type="region of interest" description="Disordered" evidence="8">
    <location>
        <begin position="332"/>
        <end position="429"/>
    </location>
</feature>
<dbReference type="Pfam" id="PF01370">
    <property type="entry name" value="Epimerase"/>
    <property type="match status" value="1"/>
</dbReference>
<evidence type="ECO:0000313" key="11">
    <source>
        <dbReference type="Proteomes" id="UP000812966"/>
    </source>
</evidence>
<keyword evidence="5" id="KW-0175">Coiled coil</keyword>
<evidence type="ECO:0000313" key="10">
    <source>
        <dbReference type="EMBL" id="KAG7575331.1"/>
    </source>
</evidence>
<evidence type="ECO:0000256" key="7">
    <source>
        <dbReference type="ARBA" id="ARBA00023136"/>
    </source>
</evidence>
<keyword evidence="7" id="KW-0472">Membrane</keyword>
<dbReference type="SUPFAM" id="SSF51735">
    <property type="entry name" value="NAD(P)-binding Rossmann-fold domains"/>
    <property type="match status" value="1"/>
</dbReference>
<evidence type="ECO:0000256" key="2">
    <source>
        <dbReference type="ARBA" id="ARBA00004370"/>
    </source>
</evidence>
<evidence type="ECO:0000256" key="3">
    <source>
        <dbReference type="ARBA" id="ARBA00022692"/>
    </source>
</evidence>
<evidence type="ECO:0000256" key="6">
    <source>
        <dbReference type="ARBA" id="ARBA00023128"/>
    </source>
</evidence>
<dbReference type="Pfam" id="PF07798">
    <property type="entry name" value="CCDC90-like"/>
    <property type="match status" value="1"/>
</dbReference>
<feature type="compositionally biased region" description="Low complexity" evidence="8">
    <location>
        <begin position="441"/>
        <end position="460"/>
    </location>
</feature>
<evidence type="ECO:0000259" key="9">
    <source>
        <dbReference type="Pfam" id="PF01370"/>
    </source>
</evidence>
<keyword evidence="6" id="KW-0496">Mitochondrion</keyword>
<keyword evidence="4" id="KW-1133">Transmembrane helix</keyword>
<dbReference type="Gene3D" id="3.40.50.720">
    <property type="entry name" value="NAD(P)-binding Rossmann-like Domain"/>
    <property type="match status" value="1"/>
</dbReference>
<dbReference type="Proteomes" id="UP000812966">
    <property type="component" value="Unassembled WGS sequence"/>
</dbReference>
<dbReference type="InterPro" id="IPR024461">
    <property type="entry name" value="CCDC90-like"/>
</dbReference>
<dbReference type="GO" id="GO:0005739">
    <property type="term" value="C:mitochondrion"/>
    <property type="evidence" value="ECO:0007669"/>
    <property type="project" value="UniProtKB-SubCell"/>
</dbReference>
<dbReference type="PANTHER" id="PTHR12126">
    <property type="entry name" value="NADH-UBIQUINONE OXIDOREDUCTASE 39 KDA SUBUNIT-RELATED"/>
    <property type="match status" value="1"/>
</dbReference>
<protein>
    <recommendedName>
        <fullName evidence="9">NAD-dependent epimerase/dehydratase domain-containing protein</fullName>
    </recommendedName>
</protein>
<keyword evidence="3" id="KW-0812">Transmembrane</keyword>
<dbReference type="Gene3D" id="1.20.5.340">
    <property type="match status" value="1"/>
</dbReference>